<dbReference type="EMBL" id="LBBL01000246">
    <property type="protein sequence ID" value="KKF93401.1"/>
    <property type="molecule type" value="Genomic_DNA"/>
</dbReference>
<dbReference type="OrthoDB" id="5380854at2759"/>
<protein>
    <submittedName>
        <fullName evidence="2">Acriflavine sensitivity control protein acr-2</fullName>
    </submittedName>
</protein>
<keyword evidence="1" id="KW-0539">Nucleus</keyword>
<dbReference type="AlphaFoldDB" id="A0A0F8AYK1"/>
<dbReference type="Pfam" id="PF11951">
    <property type="entry name" value="Fungal_trans_2"/>
    <property type="match status" value="1"/>
</dbReference>
<sequence>MHSREESETIAEATRLIDKAQNYDLRQWVASLSNVAMFNDAASRERVAASHRAAICLYVIRAVPMVRDAITVRAEDLVAEIFANMAEVGKDDVHFKGAVWALFMAGAESRDEERRRWILNRLMDIWSIVPWGYILTAIDMLHKTWRFHDDELVSQTGQELNWLHAMWSEDLECFVV</sequence>
<dbReference type="Proteomes" id="UP000034841">
    <property type="component" value="Unassembled WGS sequence"/>
</dbReference>
<accession>A0A0F8AYK1</accession>
<evidence type="ECO:0000313" key="2">
    <source>
        <dbReference type="EMBL" id="KKF93401.1"/>
    </source>
</evidence>
<dbReference type="InterPro" id="IPR021858">
    <property type="entry name" value="Fun_TF"/>
</dbReference>
<name>A0A0F8AYK1_CERFI</name>
<proteinExistence type="predicted"/>
<evidence type="ECO:0000256" key="1">
    <source>
        <dbReference type="ARBA" id="ARBA00023242"/>
    </source>
</evidence>
<organism evidence="2 3">
    <name type="scientific">Ceratocystis fimbriata f. sp. platani</name>
    <dbReference type="NCBI Taxonomy" id="88771"/>
    <lineage>
        <taxon>Eukaryota</taxon>
        <taxon>Fungi</taxon>
        <taxon>Dikarya</taxon>
        <taxon>Ascomycota</taxon>
        <taxon>Pezizomycotina</taxon>
        <taxon>Sordariomycetes</taxon>
        <taxon>Hypocreomycetidae</taxon>
        <taxon>Microascales</taxon>
        <taxon>Ceratocystidaceae</taxon>
        <taxon>Ceratocystis</taxon>
    </lineage>
</organism>
<keyword evidence="3" id="KW-1185">Reference proteome</keyword>
<evidence type="ECO:0000313" key="3">
    <source>
        <dbReference type="Proteomes" id="UP000034841"/>
    </source>
</evidence>
<reference evidence="2 3" key="1">
    <citation type="submission" date="2015-04" db="EMBL/GenBank/DDBJ databases">
        <title>Genome sequence of Ceratocystis platani, a major pathogen of plane trees.</title>
        <authorList>
            <person name="Belbahri L."/>
        </authorList>
    </citation>
    <scope>NUCLEOTIDE SEQUENCE [LARGE SCALE GENOMIC DNA]</scope>
    <source>
        <strain evidence="2 3">CFO</strain>
    </source>
</reference>
<comment type="caution">
    <text evidence="2">The sequence shown here is derived from an EMBL/GenBank/DDBJ whole genome shotgun (WGS) entry which is preliminary data.</text>
</comment>
<gene>
    <name evidence="2" type="primary">acr-2_2</name>
    <name evidence="2" type="ORF">CFO_g4237</name>
</gene>